<name>C7IVS1_CAEEL</name>
<dbReference type="WormBase" id="Y39A1A.27">
    <property type="protein sequence ID" value="CE47505"/>
    <property type="gene ID" value="WBGene00194731"/>
</dbReference>
<keyword evidence="3" id="KW-1185">Reference proteome</keyword>
<evidence type="ECO:0000256" key="1">
    <source>
        <dbReference type="SAM" id="SignalP"/>
    </source>
</evidence>
<organism evidence="2 3">
    <name type="scientific">Caenorhabditis elegans</name>
    <dbReference type="NCBI Taxonomy" id="6239"/>
    <lineage>
        <taxon>Eukaryota</taxon>
        <taxon>Metazoa</taxon>
        <taxon>Ecdysozoa</taxon>
        <taxon>Nematoda</taxon>
        <taxon>Chromadorea</taxon>
        <taxon>Rhabditida</taxon>
        <taxon>Rhabditina</taxon>
        <taxon>Rhabditomorpha</taxon>
        <taxon>Rhabditoidea</taxon>
        <taxon>Rhabditidae</taxon>
        <taxon>Peloderinae</taxon>
        <taxon>Caenorhabditis</taxon>
    </lineage>
</organism>
<dbReference type="GeneID" id="13191191"/>
<protein>
    <submittedName>
        <fullName evidence="2">Nematode Specific Peptide family, group C</fullName>
    </submittedName>
</protein>
<dbReference type="Proteomes" id="UP000001940">
    <property type="component" value="Chromosome III"/>
</dbReference>
<dbReference type="KEGG" id="cel:CELE_Y39A1A.27"/>
<keyword evidence="1" id="KW-0732">Signal</keyword>
<dbReference type="EMBL" id="BX284603">
    <property type="protein sequence ID" value="CBB16315.2"/>
    <property type="molecule type" value="Genomic_DNA"/>
</dbReference>
<accession>C7IVS1</accession>
<sequence>MNKFLILSVALFAISYAFIIGDKFDVPAGCYESDCFLKARGSRCNSDTQCVYANWTRACHNKHKKQEICCPKLSDGSCGPTKFG</sequence>
<dbReference type="PaxDb" id="6239-Y39A1A.27"/>
<reference evidence="2 3" key="1">
    <citation type="journal article" date="1998" name="Science">
        <title>Genome sequence of the nematode C. elegans: a platform for investigating biology.</title>
        <authorList>
            <consortium name="The C. elegans sequencing consortium"/>
            <person name="Sulson J.E."/>
            <person name="Waterston R."/>
        </authorList>
    </citation>
    <scope>NUCLEOTIDE SEQUENCE [LARGE SCALE GENOMIC DNA]</scope>
    <source>
        <strain evidence="2 3">Bristol N2</strain>
    </source>
</reference>
<evidence type="ECO:0000313" key="3">
    <source>
        <dbReference type="Proteomes" id="UP000001940"/>
    </source>
</evidence>
<dbReference type="AGR" id="WB:WBGene00194731"/>
<gene>
    <name evidence="2" type="ORF">CELE_Y39A1A.27</name>
    <name evidence="2 4" type="ORF">Y39A1A.27</name>
</gene>
<dbReference type="PeptideAtlas" id="C7IVS1"/>
<evidence type="ECO:0000313" key="4">
    <source>
        <dbReference type="WormBase" id="Y39A1A.27"/>
    </source>
</evidence>
<evidence type="ECO:0000313" key="2">
    <source>
        <dbReference type="EMBL" id="CBB16315.2"/>
    </source>
</evidence>
<feature type="chain" id="PRO_5002977375" evidence="1">
    <location>
        <begin position="22"/>
        <end position="84"/>
    </location>
</feature>
<feature type="signal peptide" evidence="1">
    <location>
        <begin position="1"/>
        <end position="21"/>
    </location>
</feature>
<dbReference type="HOGENOM" id="CLU_2529509_0_0_1"/>
<dbReference type="RefSeq" id="NP_001255084.2">
    <property type="nucleotide sequence ID" value="NM_001268155.2"/>
</dbReference>
<proteinExistence type="predicted"/>
<dbReference type="CTD" id="13191191"/>
<dbReference type="InParanoid" id="C7IVS1"/>
<dbReference type="AlphaFoldDB" id="C7IVS1"/>
<dbReference type="Bgee" id="WBGene00194731">
    <property type="expression patterns" value="Expressed in adult organism and 3 other cell types or tissues"/>
</dbReference>